<evidence type="ECO:0000259" key="1">
    <source>
        <dbReference type="Pfam" id="PF00881"/>
    </source>
</evidence>
<keyword evidence="3" id="KW-1185">Reference proteome</keyword>
<reference evidence="2" key="1">
    <citation type="submission" date="2022-01" db="EMBL/GenBank/DDBJ databases">
        <title>Jiella avicenniae sp. nov., a novel endophytic bacterium isolated from bark of Avicennia marina.</title>
        <authorList>
            <person name="Tuo L."/>
        </authorList>
    </citation>
    <scope>NUCLEOTIDE SEQUENCE</scope>
    <source>
        <strain evidence="2">CBK1P-4</strain>
    </source>
</reference>
<dbReference type="Pfam" id="PF00881">
    <property type="entry name" value="Nitroreductase"/>
    <property type="match status" value="1"/>
</dbReference>
<dbReference type="Gene3D" id="3.40.109.10">
    <property type="entry name" value="NADH Oxidase"/>
    <property type="match status" value="1"/>
</dbReference>
<comment type="caution">
    <text evidence="2">The sequence shown here is derived from an EMBL/GenBank/DDBJ whole genome shotgun (WGS) entry which is preliminary data.</text>
</comment>
<dbReference type="NCBIfam" id="NF003768">
    <property type="entry name" value="PRK05365.1"/>
    <property type="match status" value="1"/>
</dbReference>
<dbReference type="PANTHER" id="PTHR43543">
    <property type="entry name" value="MALONIC SEMIALDEHYDE REDUCTASE RUTE-RELATED"/>
    <property type="match status" value="1"/>
</dbReference>
<dbReference type="RefSeq" id="WP_233721404.1">
    <property type="nucleotide sequence ID" value="NZ_JAJUWU010000023.1"/>
</dbReference>
<keyword evidence="2" id="KW-0560">Oxidoreductase</keyword>
<feature type="domain" description="Nitroreductase" evidence="1">
    <location>
        <begin position="19"/>
        <end position="162"/>
    </location>
</feature>
<protein>
    <submittedName>
        <fullName evidence="2">Malonic semialdehyde reductase</fullName>
        <ecNumber evidence="2">1.1.1.298</ecNumber>
    </submittedName>
</protein>
<dbReference type="SUPFAM" id="SSF55469">
    <property type="entry name" value="FMN-dependent nitroreductase-like"/>
    <property type="match status" value="1"/>
</dbReference>
<dbReference type="InterPro" id="IPR050461">
    <property type="entry name" value="Nitroreductase_HadB/RutE"/>
</dbReference>
<dbReference type="PANTHER" id="PTHR43543:SF1">
    <property type="entry name" value="MALONIC SEMIALDEHYDE REDUCTASE RUTE-RELATED"/>
    <property type="match status" value="1"/>
</dbReference>
<dbReference type="GO" id="GO:0035527">
    <property type="term" value="F:3-hydroxypropionate dehydrogenase (NADP+) activity"/>
    <property type="evidence" value="ECO:0007669"/>
    <property type="project" value="UniProtKB-EC"/>
</dbReference>
<accession>A0A9X1P4R9</accession>
<dbReference type="Proteomes" id="UP001139035">
    <property type="component" value="Unassembled WGS sequence"/>
</dbReference>
<dbReference type="InterPro" id="IPR000415">
    <property type="entry name" value="Nitroreductase-like"/>
</dbReference>
<dbReference type="EMBL" id="JAJUWU010000023">
    <property type="protein sequence ID" value="MCE7030331.1"/>
    <property type="molecule type" value="Genomic_DNA"/>
</dbReference>
<evidence type="ECO:0000313" key="2">
    <source>
        <dbReference type="EMBL" id="MCE7030331.1"/>
    </source>
</evidence>
<dbReference type="AlphaFoldDB" id="A0A9X1P4R9"/>
<dbReference type="InterPro" id="IPR029479">
    <property type="entry name" value="Nitroreductase"/>
</dbReference>
<evidence type="ECO:0000313" key="3">
    <source>
        <dbReference type="Proteomes" id="UP001139035"/>
    </source>
</evidence>
<organism evidence="2 3">
    <name type="scientific">Jiella avicenniae</name>
    <dbReference type="NCBI Taxonomy" id="2907202"/>
    <lineage>
        <taxon>Bacteria</taxon>
        <taxon>Pseudomonadati</taxon>
        <taxon>Pseudomonadota</taxon>
        <taxon>Alphaproteobacteria</taxon>
        <taxon>Hyphomicrobiales</taxon>
        <taxon>Aurantimonadaceae</taxon>
        <taxon>Jiella</taxon>
    </lineage>
</organism>
<gene>
    <name evidence="2" type="ORF">LZD57_20290</name>
</gene>
<name>A0A9X1P4R9_9HYPH</name>
<sequence length="201" mass="22216">MSHQPIDDAALDRLFREARSQNGWTDETVPETLIRATYDLARMGPTSGNSSPARFVFFPKGEGRDRLLPLISEGNRKKTAAAPWVVIVAHDLAFYDKMPELFPQRPAMFDGLRDKPEAAETHAFRNGTLQGAYLMLAARALGLDVGPMSGIDLKGIDEAFFLGDPARKTWRTNWACNIGYGAGATFDRLPRLDFEGACVIL</sequence>
<proteinExistence type="predicted"/>
<dbReference type="EC" id="1.1.1.298" evidence="2"/>